<feature type="compositionally biased region" description="Polar residues" evidence="1">
    <location>
        <begin position="13"/>
        <end position="23"/>
    </location>
</feature>
<name>A0A8S2WN79_9BILA</name>
<gene>
    <name evidence="2" type="ORF">BYL167_LOCUS28446</name>
    <name evidence="3" type="ORF">GIL414_LOCUS32460</name>
</gene>
<feature type="non-terminal residue" evidence="3">
    <location>
        <position position="1"/>
    </location>
</feature>
<dbReference type="Proteomes" id="UP000681967">
    <property type="component" value="Unassembled WGS sequence"/>
</dbReference>
<dbReference type="Proteomes" id="UP000681720">
    <property type="component" value="Unassembled WGS sequence"/>
</dbReference>
<evidence type="ECO:0000256" key="1">
    <source>
        <dbReference type="SAM" id="MobiDB-lite"/>
    </source>
</evidence>
<proteinExistence type="predicted"/>
<feature type="region of interest" description="Disordered" evidence="1">
    <location>
        <begin position="13"/>
        <end position="42"/>
    </location>
</feature>
<dbReference type="EMBL" id="CAJOBH010040296">
    <property type="protein sequence ID" value="CAF4325089.1"/>
    <property type="molecule type" value="Genomic_DNA"/>
</dbReference>
<protein>
    <submittedName>
        <fullName evidence="3">Uncharacterized protein</fullName>
    </submittedName>
</protein>
<comment type="caution">
    <text evidence="3">The sequence shown here is derived from an EMBL/GenBank/DDBJ whole genome shotgun (WGS) entry which is preliminary data.</text>
</comment>
<reference evidence="3" key="1">
    <citation type="submission" date="2021-02" db="EMBL/GenBank/DDBJ databases">
        <authorList>
            <person name="Nowell W R."/>
        </authorList>
    </citation>
    <scope>NUCLEOTIDE SEQUENCE</scope>
</reference>
<dbReference type="EMBL" id="CAJOBJ010068967">
    <property type="protein sequence ID" value="CAF4451815.1"/>
    <property type="molecule type" value="Genomic_DNA"/>
</dbReference>
<dbReference type="AlphaFoldDB" id="A0A8S2WN79"/>
<organism evidence="3 4">
    <name type="scientific">Rotaria magnacalcarata</name>
    <dbReference type="NCBI Taxonomy" id="392030"/>
    <lineage>
        <taxon>Eukaryota</taxon>
        <taxon>Metazoa</taxon>
        <taxon>Spiralia</taxon>
        <taxon>Gnathifera</taxon>
        <taxon>Rotifera</taxon>
        <taxon>Eurotatoria</taxon>
        <taxon>Bdelloidea</taxon>
        <taxon>Philodinida</taxon>
        <taxon>Philodinidae</taxon>
        <taxon>Rotaria</taxon>
    </lineage>
</organism>
<accession>A0A8S2WN79</accession>
<sequence>KIAVDDLTKLQQRTLPRSKSEVNTIPMEQPHDHHRQQQQQTTTSIQIKTIIAANLLDYVIVSLL</sequence>
<evidence type="ECO:0000313" key="2">
    <source>
        <dbReference type="EMBL" id="CAF4325089.1"/>
    </source>
</evidence>
<evidence type="ECO:0000313" key="4">
    <source>
        <dbReference type="Proteomes" id="UP000681720"/>
    </source>
</evidence>
<feature type="non-terminal residue" evidence="3">
    <location>
        <position position="64"/>
    </location>
</feature>
<evidence type="ECO:0000313" key="3">
    <source>
        <dbReference type="EMBL" id="CAF4451815.1"/>
    </source>
</evidence>